<evidence type="ECO:0000256" key="11">
    <source>
        <dbReference type="ARBA" id="ARBA00035585"/>
    </source>
</evidence>
<evidence type="ECO:0000256" key="2">
    <source>
        <dbReference type="ARBA" id="ARBA00022475"/>
    </source>
</evidence>
<evidence type="ECO:0000256" key="6">
    <source>
        <dbReference type="ARBA" id="ARBA00023053"/>
    </source>
</evidence>
<feature type="transmembrane region" description="Helical" evidence="12">
    <location>
        <begin position="99"/>
        <end position="122"/>
    </location>
</feature>
<comment type="catalytic activity">
    <reaction evidence="11">
        <text>fluoride(in) = fluoride(out)</text>
        <dbReference type="Rhea" id="RHEA:76159"/>
        <dbReference type="ChEBI" id="CHEBI:17051"/>
    </reaction>
    <physiologicalReaction direction="left-to-right" evidence="11">
        <dbReference type="Rhea" id="RHEA:76160"/>
    </physiologicalReaction>
</comment>
<keyword evidence="9 12" id="KW-0407">Ion channel</keyword>
<accession>A0ABX2XR31</accession>
<dbReference type="NCBIfam" id="TIGR00494">
    <property type="entry name" value="crcB"/>
    <property type="match status" value="1"/>
</dbReference>
<keyword evidence="14" id="KW-1185">Reference proteome</keyword>
<evidence type="ECO:0000256" key="1">
    <source>
        <dbReference type="ARBA" id="ARBA00004651"/>
    </source>
</evidence>
<evidence type="ECO:0000256" key="5">
    <source>
        <dbReference type="ARBA" id="ARBA00022989"/>
    </source>
</evidence>
<keyword evidence="5 12" id="KW-1133">Transmembrane helix</keyword>
<evidence type="ECO:0000256" key="3">
    <source>
        <dbReference type="ARBA" id="ARBA00022519"/>
    </source>
</evidence>
<evidence type="ECO:0000313" key="14">
    <source>
        <dbReference type="Proteomes" id="UP000093336"/>
    </source>
</evidence>
<keyword evidence="12" id="KW-0813">Transport</keyword>
<feature type="binding site" evidence="12">
    <location>
        <position position="80"/>
    </location>
    <ligand>
        <name>Na(+)</name>
        <dbReference type="ChEBI" id="CHEBI:29101"/>
        <note>structural</note>
    </ligand>
</feature>
<evidence type="ECO:0000313" key="13">
    <source>
        <dbReference type="EMBL" id="OCH97069.1"/>
    </source>
</evidence>
<comment type="activity regulation">
    <text evidence="12">Na(+) is not transported, but it plays an essential structural role and its presence is essential for fluoride channel function.</text>
</comment>
<evidence type="ECO:0000256" key="7">
    <source>
        <dbReference type="ARBA" id="ARBA00023065"/>
    </source>
</evidence>
<evidence type="ECO:0000256" key="4">
    <source>
        <dbReference type="ARBA" id="ARBA00022692"/>
    </source>
</evidence>
<proteinExistence type="inferred from homology"/>
<keyword evidence="2 12" id="KW-1003">Cell membrane</keyword>
<comment type="function">
    <text evidence="12">Fluoride-specific ion channel. Important for reducing fluoride concentration in the cell, thus reducing its toxicity.</text>
</comment>
<protein>
    <recommendedName>
        <fullName evidence="12">Fluoride-specific ion channel FluC</fullName>
    </recommendedName>
</protein>
<keyword evidence="6 12" id="KW-0915">Sodium</keyword>
<evidence type="ECO:0000256" key="8">
    <source>
        <dbReference type="ARBA" id="ARBA00023136"/>
    </source>
</evidence>
<feature type="transmembrane region" description="Helical" evidence="12">
    <location>
        <begin position="40"/>
        <end position="57"/>
    </location>
</feature>
<gene>
    <name evidence="12" type="primary">fluC</name>
    <name evidence="12" type="synonym">crcB</name>
    <name evidence="13" type="ORF">A8135_05405</name>
</gene>
<keyword evidence="8 12" id="KW-0472">Membrane</keyword>
<dbReference type="PANTHER" id="PTHR28259:SF1">
    <property type="entry name" value="FLUORIDE EXPORT PROTEIN 1-RELATED"/>
    <property type="match status" value="1"/>
</dbReference>
<dbReference type="HAMAP" id="MF_00454">
    <property type="entry name" value="FluC"/>
    <property type="match status" value="1"/>
</dbReference>
<feature type="binding site" evidence="12">
    <location>
        <position position="77"/>
    </location>
    <ligand>
        <name>Na(+)</name>
        <dbReference type="ChEBI" id="CHEBI:29101"/>
        <note>structural</note>
    </ligand>
</feature>
<sequence>MMIQALFAIAVGGAMGAVSRFGTVVFLQKFLGYNYPYGTLAVNCIGSFLAGFIMLVLLERVVAAEYWRLFLVVGFLGAYTTFSSFSWETWMLYQKGNFLAALGNVVFNNVGALVMVFMGIYFGKLLLNKLPI</sequence>
<keyword evidence="7 12" id="KW-0406">Ion transport</keyword>
<comment type="similarity">
    <text evidence="10 12">Belongs to the fluoride channel Fluc/FEX (TC 1.A.43) family.</text>
</comment>
<evidence type="ECO:0000256" key="9">
    <source>
        <dbReference type="ARBA" id="ARBA00023303"/>
    </source>
</evidence>
<dbReference type="InterPro" id="IPR003691">
    <property type="entry name" value="FluC"/>
</dbReference>
<organism evidence="13 14">
    <name type="scientific">Legionella jamestowniensis</name>
    <dbReference type="NCBI Taxonomy" id="455"/>
    <lineage>
        <taxon>Bacteria</taxon>
        <taxon>Pseudomonadati</taxon>
        <taxon>Pseudomonadota</taxon>
        <taxon>Gammaproteobacteria</taxon>
        <taxon>Legionellales</taxon>
        <taxon>Legionellaceae</taxon>
        <taxon>Legionella</taxon>
    </lineage>
</organism>
<dbReference type="Pfam" id="PF02537">
    <property type="entry name" value="CRCB"/>
    <property type="match status" value="1"/>
</dbReference>
<dbReference type="PANTHER" id="PTHR28259">
    <property type="entry name" value="FLUORIDE EXPORT PROTEIN 1-RELATED"/>
    <property type="match status" value="1"/>
</dbReference>
<comment type="caution">
    <text evidence="13">The sequence shown here is derived from an EMBL/GenBank/DDBJ whole genome shotgun (WGS) entry which is preliminary data.</text>
</comment>
<evidence type="ECO:0000256" key="12">
    <source>
        <dbReference type="HAMAP-Rule" id="MF_00454"/>
    </source>
</evidence>
<keyword evidence="4 12" id="KW-0812">Transmembrane</keyword>
<dbReference type="Proteomes" id="UP000093336">
    <property type="component" value="Unassembled WGS sequence"/>
</dbReference>
<comment type="subcellular location">
    <subcellularLocation>
        <location evidence="1 12">Cell membrane</location>
        <topology evidence="1 12">Multi-pass membrane protein</topology>
    </subcellularLocation>
</comment>
<keyword evidence="3" id="KW-0997">Cell inner membrane</keyword>
<keyword evidence="12" id="KW-0479">Metal-binding</keyword>
<evidence type="ECO:0000256" key="10">
    <source>
        <dbReference type="ARBA" id="ARBA00035120"/>
    </source>
</evidence>
<name>A0ABX2XR31_9GAMM</name>
<dbReference type="EMBL" id="LYOZ01000052">
    <property type="protein sequence ID" value="OCH97069.1"/>
    <property type="molecule type" value="Genomic_DNA"/>
</dbReference>
<reference evidence="13 14" key="1">
    <citation type="submission" date="2016-05" db="EMBL/GenBank/DDBJ databases">
        <authorList>
            <person name="Prochazka B."/>
            <person name="Indra A."/>
            <person name="Hasenberger P."/>
            <person name="Blaschitz M."/>
            <person name="Wagner L."/>
            <person name="Wewalka G."/>
            <person name="Sorschag S."/>
            <person name="Schmid D."/>
            <person name="Ruppitsch W."/>
        </authorList>
    </citation>
    <scope>NUCLEOTIDE SEQUENCE [LARGE SCALE GENOMIC DNA]</scope>
    <source>
        <strain evidence="13 14">974010_12</strain>
    </source>
</reference>
<feature type="transmembrane region" description="Helical" evidence="12">
    <location>
        <begin position="69"/>
        <end position="87"/>
    </location>
</feature>